<reference evidence="2" key="2">
    <citation type="submission" date="2024-10" db="UniProtKB">
        <authorList>
            <consortium name="EnsemblProtists"/>
        </authorList>
    </citation>
    <scope>IDENTIFICATION</scope>
</reference>
<dbReference type="GO" id="GO:0006123">
    <property type="term" value="P:mitochondrial electron transport, cytochrome c to oxygen"/>
    <property type="evidence" value="ECO:0007669"/>
    <property type="project" value="InterPro"/>
</dbReference>
<keyword evidence="1" id="KW-0472">Membrane</keyword>
<dbReference type="RefSeq" id="XP_005779629.1">
    <property type="nucleotide sequence ID" value="XM_005779572.1"/>
</dbReference>
<proteinExistence type="predicted"/>
<dbReference type="HOGENOM" id="CLU_2594822_0_0_1"/>
<dbReference type="Proteomes" id="UP000013827">
    <property type="component" value="Unassembled WGS sequence"/>
</dbReference>
<accession>A0A0D3JUL5</accession>
<dbReference type="SUPFAM" id="SSF81406">
    <property type="entry name" value="Mitochondrial cytochrome c oxidase subunit IV"/>
    <property type="match status" value="1"/>
</dbReference>
<name>A0A0D3JUL5_EMIH1</name>
<dbReference type="GeneID" id="17272746"/>
<sequence>MSGIPSPDLVGLGPLKALKGEGPIVAAGTLGICVVGLVVGQVWFASIAHKKPSTMTPQWAAATERYRAMQLQDPIHGGAA</sequence>
<dbReference type="InterPro" id="IPR036639">
    <property type="entry name" value="Cyt_c_oxidase_su4_sf"/>
</dbReference>
<dbReference type="AlphaFoldDB" id="A0A0D3JUL5"/>
<feature type="transmembrane region" description="Helical" evidence="1">
    <location>
        <begin position="24"/>
        <end position="45"/>
    </location>
</feature>
<dbReference type="GO" id="GO:0045277">
    <property type="term" value="C:respiratory chain complex IV"/>
    <property type="evidence" value="ECO:0007669"/>
    <property type="project" value="InterPro"/>
</dbReference>
<evidence type="ECO:0000313" key="3">
    <source>
        <dbReference type="Proteomes" id="UP000013827"/>
    </source>
</evidence>
<dbReference type="PaxDb" id="2903-EOD27200"/>
<dbReference type="KEGG" id="ehx:EMIHUDRAFT_434980"/>
<evidence type="ECO:0000313" key="2">
    <source>
        <dbReference type="EnsemblProtists" id="EOD27200"/>
    </source>
</evidence>
<dbReference type="EnsemblProtists" id="EOD27200">
    <property type="protein sequence ID" value="EOD27200"/>
    <property type="gene ID" value="EMIHUDRAFT_434980"/>
</dbReference>
<keyword evidence="1" id="KW-1133">Transmembrane helix</keyword>
<reference evidence="3" key="1">
    <citation type="journal article" date="2013" name="Nature">
        <title>Pan genome of the phytoplankton Emiliania underpins its global distribution.</title>
        <authorList>
            <person name="Read B.A."/>
            <person name="Kegel J."/>
            <person name="Klute M.J."/>
            <person name="Kuo A."/>
            <person name="Lefebvre S.C."/>
            <person name="Maumus F."/>
            <person name="Mayer C."/>
            <person name="Miller J."/>
            <person name="Monier A."/>
            <person name="Salamov A."/>
            <person name="Young J."/>
            <person name="Aguilar M."/>
            <person name="Claverie J.M."/>
            <person name="Frickenhaus S."/>
            <person name="Gonzalez K."/>
            <person name="Herman E.K."/>
            <person name="Lin Y.C."/>
            <person name="Napier J."/>
            <person name="Ogata H."/>
            <person name="Sarno A.F."/>
            <person name="Shmutz J."/>
            <person name="Schroeder D."/>
            <person name="de Vargas C."/>
            <person name="Verret F."/>
            <person name="von Dassow P."/>
            <person name="Valentin K."/>
            <person name="Van de Peer Y."/>
            <person name="Wheeler G."/>
            <person name="Dacks J.B."/>
            <person name="Delwiche C.F."/>
            <person name="Dyhrman S.T."/>
            <person name="Glockner G."/>
            <person name="John U."/>
            <person name="Richards T."/>
            <person name="Worden A.Z."/>
            <person name="Zhang X."/>
            <person name="Grigoriev I.V."/>
            <person name="Allen A.E."/>
            <person name="Bidle K."/>
            <person name="Borodovsky M."/>
            <person name="Bowler C."/>
            <person name="Brownlee C."/>
            <person name="Cock J.M."/>
            <person name="Elias M."/>
            <person name="Gladyshev V.N."/>
            <person name="Groth M."/>
            <person name="Guda C."/>
            <person name="Hadaegh A."/>
            <person name="Iglesias-Rodriguez M.D."/>
            <person name="Jenkins J."/>
            <person name="Jones B.M."/>
            <person name="Lawson T."/>
            <person name="Leese F."/>
            <person name="Lindquist E."/>
            <person name="Lobanov A."/>
            <person name="Lomsadze A."/>
            <person name="Malik S.B."/>
            <person name="Marsh M.E."/>
            <person name="Mackinder L."/>
            <person name="Mock T."/>
            <person name="Mueller-Roeber B."/>
            <person name="Pagarete A."/>
            <person name="Parker M."/>
            <person name="Probert I."/>
            <person name="Quesneville H."/>
            <person name="Raines C."/>
            <person name="Rensing S.A."/>
            <person name="Riano-Pachon D.M."/>
            <person name="Richier S."/>
            <person name="Rokitta S."/>
            <person name="Shiraiwa Y."/>
            <person name="Soanes D.M."/>
            <person name="van der Giezen M."/>
            <person name="Wahlund T.M."/>
            <person name="Williams B."/>
            <person name="Wilson W."/>
            <person name="Wolfe G."/>
            <person name="Wurch L.L."/>
        </authorList>
    </citation>
    <scope>NUCLEOTIDE SEQUENCE</scope>
</reference>
<keyword evidence="3" id="KW-1185">Reference proteome</keyword>
<dbReference type="GO" id="GO:0005739">
    <property type="term" value="C:mitochondrion"/>
    <property type="evidence" value="ECO:0007669"/>
    <property type="project" value="GOC"/>
</dbReference>
<organism evidence="2 3">
    <name type="scientific">Emiliania huxleyi (strain CCMP1516)</name>
    <dbReference type="NCBI Taxonomy" id="280463"/>
    <lineage>
        <taxon>Eukaryota</taxon>
        <taxon>Haptista</taxon>
        <taxon>Haptophyta</taxon>
        <taxon>Prymnesiophyceae</taxon>
        <taxon>Isochrysidales</taxon>
        <taxon>Noelaerhabdaceae</taxon>
        <taxon>Emiliania</taxon>
    </lineage>
</organism>
<evidence type="ECO:0000256" key="1">
    <source>
        <dbReference type="SAM" id="Phobius"/>
    </source>
</evidence>
<keyword evidence="1" id="KW-0812">Transmembrane</keyword>
<protein>
    <submittedName>
        <fullName evidence="2">Uncharacterized protein</fullName>
    </submittedName>
</protein>